<dbReference type="EC" id="2.4.1.-" evidence="4"/>
<feature type="region of interest" description="Disordered" evidence="5">
    <location>
        <begin position="53"/>
        <end position="78"/>
    </location>
</feature>
<dbReference type="Gramene" id="PAN45166">
    <property type="protein sequence ID" value="PAN45166"/>
    <property type="gene ID" value="PAHAL_9G107800"/>
</dbReference>
<gene>
    <name evidence="6" type="ORF">PAHAL_9G107800</name>
</gene>
<accession>A0A2S3IIX3</accession>
<dbReference type="Proteomes" id="UP000243499">
    <property type="component" value="Chromosome 9"/>
</dbReference>
<dbReference type="InterPro" id="IPR035595">
    <property type="entry name" value="UDP_glycos_trans_CS"/>
</dbReference>
<evidence type="ECO:0000256" key="2">
    <source>
        <dbReference type="ARBA" id="ARBA00022679"/>
    </source>
</evidence>
<evidence type="ECO:0000256" key="3">
    <source>
        <dbReference type="RuleBase" id="RU003718"/>
    </source>
</evidence>
<dbReference type="CDD" id="cd03784">
    <property type="entry name" value="GT1_Gtf-like"/>
    <property type="match status" value="1"/>
</dbReference>
<evidence type="ECO:0000256" key="4">
    <source>
        <dbReference type="RuleBase" id="RU362057"/>
    </source>
</evidence>
<dbReference type="Pfam" id="PF00201">
    <property type="entry name" value="UDPGT"/>
    <property type="match status" value="1"/>
</dbReference>
<keyword evidence="2 3" id="KW-0808">Transferase</keyword>
<evidence type="ECO:0000256" key="5">
    <source>
        <dbReference type="SAM" id="MobiDB-lite"/>
    </source>
</evidence>
<proteinExistence type="inferred from homology"/>
<organism evidence="6">
    <name type="scientific">Panicum hallii</name>
    <dbReference type="NCBI Taxonomy" id="206008"/>
    <lineage>
        <taxon>Eukaryota</taxon>
        <taxon>Viridiplantae</taxon>
        <taxon>Streptophyta</taxon>
        <taxon>Embryophyta</taxon>
        <taxon>Tracheophyta</taxon>
        <taxon>Spermatophyta</taxon>
        <taxon>Magnoliopsida</taxon>
        <taxon>Liliopsida</taxon>
        <taxon>Poales</taxon>
        <taxon>Poaceae</taxon>
        <taxon>PACMAD clade</taxon>
        <taxon>Panicoideae</taxon>
        <taxon>Panicodae</taxon>
        <taxon>Paniceae</taxon>
        <taxon>Panicinae</taxon>
        <taxon>Panicum</taxon>
        <taxon>Panicum sect. Panicum</taxon>
    </lineage>
</organism>
<evidence type="ECO:0000313" key="6">
    <source>
        <dbReference type="EMBL" id="PAN45166.2"/>
    </source>
</evidence>
<name>A0A2S3IIX3_9POAL</name>
<sequence>MMRIQTECTFLLPSQRPNLRHISRDRRFWGPNPTRMCVPRSPNLEKEAQPIHPKPHLRAHPHQPRSLSRAMSPAGRSGRPDAPLHLVFVPFLARSHFAPLAAKAADACGQRVGATATTAAIVTTPHFAALAPPCVPVHVAGFRCPGGHEDFSQLPDDEASSAPAFFSAAEAALAPALAAVLRAQDGPVAVVSDAVLYWVPRVARECGAPHVTFHTIGAFAASAMVAVHLHRPEAFLDPFVVPGGFPRHVKLRRAQINEEALAHLPLFRAAEAQSYAVAFNSFAALEANFAAYYQSQLAGRPKKVFLVGPALAAAASPRAVTGGAERDPILQWLDGRPAGSVVYVCFGSTCALGESQLRELATGLRASGRTFLWVIPAARGEGGAAREERASSHGMVVAGRWAPQAEILAHRAVGGFVTHCGWNSVLEAVRAGVPLATWPLRAEQFVNEAFLVEVLRVGVRVREVAREEAGLEALVPAGAVTRAVGRLMGDGQGEAEAVAGRRARARELGSAARAAVAEGGSSCGDWARLVEELKALHGRDSDPQV</sequence>
<protein>
    <recommendedName>
        <fullName evidence="4">Glycosyltransferase</fullName>
        <ecNumber evidence="4">2.4.1.-</ecNumber>
    </recommendedName>
</protein>
<dbReference type="PANTHER" id="PTHR48047">
    <property type="entry name" value="GLYCOSYLTRANSFERASE"/>
    <property type="match status" value="1"/>
</dbReference>
<dbReference type="InterPro" id="IPR002213">
    <property type="entry name" value="UDP_glucos_trans"/>
</dbReference>
<dbReference type="EMBL" id="CM008054">
    <property type="protein sequence ID" value="PAN45166.2"/>
    <property type="molecule type" value="Genomic_DNA"/>
</dbReference>
<reference evidence="6" key="1">
    <citation type="submission" date="2018-04" db="EMBL/GenBank/DDBJ databases">
        <title>WGS assembly of Panicum hallii.</title>
        <authorList>
            <person name="Lovell J."/>
            <person name="Jenkins J."/>
            <person name="Lowry D."/>
            <person name="Mamidi S."/>
            <person name="Sreedasyam A."/>
            <person name="Weng X."/>
            <person name="Barry K."/>
            <person name="Bonette J."/>
            <person name="Campitelli B."/>
            <person name="Daum C."/>
            <person name="Gordon S."/>
            <person name="Gould B."/>
            <person name="Lipzen A."/>
            <person name="Macqueen A."/>
            <person name="Palacio-Mejia J."/>
            <person name="Plott C."/>
            <person name="Shakirov E."/>
            <person name="Shu S."/>
            <person name="Yoshinaga Y."/>
            <person name="Zane M."/>
            <person name="Rokhsar D."/>
            <person name="Grimwood J."/>
            <person name="Schmutz J."/>
            <person name="Juenger T."/>
        </authorList>
    </citation>
    <scope>NUCLEOTIDE SEQUENCE [LARGE SCALE GENOMIC DNA]</scope>
    <source>
        <strain evidence="6">FIL2</strain>
    </source>
</reference>
<evidence type="ECO:0000256" key="1">
    <source>
        <dbReference type="ARBA" id="ARBA00009995"/>
    </source>
</evidence>
<dbReference type="Gene3D" id="3.40.50.2000">
    <property type="entry name" value="Glycogen Phosphorylase B"/>
    <property type="match status" value="2"/>
</dbReference>
<feature type="compositionally biased region" description="Basic residues" evidence="5">
    <location>
        <begin position="53"/>
        <end position="63"/>
    </location>
</feature>
<dbReference type="PROSITE" id="PS00375">
    <property type="entry name" value="UDPGT"/>
    <property type="match status" value="1"/>
</dbReference>
<keyword evidence="3" id="KW-0328">Glycosyltransferase</keyword>
<dbReference type="FunFam" id="3.40.50.2000:FF:000056">
    <property type="entry name" value="Glycosyltransferase"/>
    <property type="match status" value="1"/>
</dbReference>
<dbReference type="AlphaFoldDB" id="A0A2S3IIX3"/>
<dbReference type="SUPFAM" id="SSF53756">
    <property type="entry name" value="UDP-Glycosyltransferase/glycogen phosphorylase"/>
    <property type="match status" value="1"/>
</dbReference>
<dbReference type="PANTHER" id="PTHR48047:SF28">
    <property type="entry name" value="F11M15.8 PROTEIN"/>
    <property type="match status" value="1"/>
</dbReference>
<comment type="similarity">
    <text evidence="1 3">Belongs to the UDP-glycosyltransferase family.</text>
</comment>
<dbReference type="GO" id="GO:0035251">
    <property type="term" value="F:UDP-glucosyltransferase activity"/>
    <property type="evidence" value="ECO:0007669"/>
    <property type="project" value="TreeGrafter"/>
</dbReference>